<dbReference type="PANTHER" id="PTHR30505:SF0">
    <property type="entry name" value="FRUCTOSE-LIKE PTS SYSTEM EIIBC COMPONENT-RELATED"/>
    <property type="match status" value="1"/>
</dbReference>
<feature type="transmembrane region" description="Helical" evidence="13">
    <location>
        <begin position="224"/>
        <end position="243"/>
    </location>
</feature>
<dbReference type="PROSITE" id="PS51099">
    <property type="entry name" value="PTS_EIIB_TYPE_2"/>
    <property type="match status" value="1"/>
</dbReference>
<evidence type="ECO:0000256" key="11">
    <source>
        <dbReference type="ARBA" id="ARBA00022989"/>
    </source>
</evidence>
<comment type="caution">
    <text evidence="17">The sequence shown here is derived from an EMBL/GenBank/DDBJ whole genome shotgun (WGS) entry which is preliminary data.</text>
</comment>
<comment type="subcellular location">
    <subcellularLocation>
        <location evidence="1">Cell inner membrane</location>
        <topology evidence="1">Multi-pass membrane protein</topology>
    </subcellularLocation>
    <subcellularLocation>
        <location evidence="2">Cytoplasm</location>
    </subcellularLocation>
</comment>
<dbReference type="FunFam" id="3.40.50.2300:FF:000014">
    <property type="entry name" value="PTS system fructose-like transporter subunit IIB"/>
    <property type="match status" value="1"/>
</dbReference>
<reference evidence="17 18" key="1">
    <citation type="submission" date="2018-12" db="EMBL/GenBank/DDBJ databases">
        <authorList>
            <person name="Sun L."/>
            <person name="Chen Z."/>
        </authorList>
    </citation>
    <scope>NUCLEOTIDE SEQUENCE [LARGE SCALE GENOMIC DNA]</scope>
    <source>
        <strain evidence="17 18">3-5-3</strain>
    </source>
</reference>
<dbReference type="InterPro" id="IPR003352">
    <property type="entry name" value="PTS_EIIC"/>
</dbReference>
<dbReference type="GO" id="GO:0005737">
    <property type="term" value="C:cytoplasm"/>
    <property type="evidence" value="ECO:0007669"/>
    <property type="project" value="UniProtKB-SubCell"/>
</dbReference>
<evidence type="ECO:0000256" key="8">
    <source>
        <dbReference type="ARBA" id="ARBA00022683"/>
    </source>
</evidence>
<feature type="transmembrane region" description="Helical" evidence="13">
    <location>
        <begin position="438"/>
        <end position="459"/>
    </location>
</feature>
<dbReference type="GO" id="GO:0005886">
    <property type="term" value="C:plasma membrane"/>
    <property type="evidence" value="ECO:0007669"/>
    <property type="project" value="UniProtKB-SubCell"/>
</dbReference>
<organism evidence="17 18">
    <name type="scientific">Paenibacillus zeisoli</name>
    <dbReference type="NCBI Taxonomy" id="2496267"/>
    <lineage>
        <taxon>Bacteria</taxon>
        <taxon>Bacillati</taxon>
        <taxon>Bacillota</taxon>
        <taxon>Bacilli</taxon>
        <taxon>Bacillales</taxon>
        <taxon>Paenibacillaceae</taxon>
        <taxon>Paenibacillus</taxon>
    </lineage>
</organism>
<keyword evidence="11 13" id="KW-1133">Transmembrane helix</keyword>
<dbReference type="PANTHER" id="PTHR30505">
    <property type="entry name" value="FRUCTOSE-LIKE PERMEASE"/>
    <property type="match status" value="1"/>
</dbReference>
<evidence type="ECO:0000256" key="4">
    <source>
        <dbReference type="ARBA" id="ARBA00022475"/>
    </source>
</evidence>
<dbReference type="AlphaFoldDB" id="A0A3S1B769"/>
<proteinExistence type="predicted"/>
<evidence type="ECO:0000313" key="18">
    <source>
        <dbReference type="Proteomes" id="UP000272464"/>
    </source>
</evidence>
<gene>
    <name evidence="17" type="ORF">EJP77_07980</name>
</gene>
<dbReference type="Pfam" id="PF02302">
    <property type="entry name" value="PTS_IIB"/>
    <property type="match status" value="1"/>
</dbReference>
<keyword evidence="12 13" id="KW-0472">Membrane</keyword>
<evidence type="ECO:0000256" key="9">
    <source>
        <dbReference type="ARBA" id="ARBA00022692"/>
    </source>
</evidence>
<dbReference type="InterPro" id="IPR013011">
    <property type="entry name" value="PTS_EIIB_2"/>
</dbReference>
<evidence type="ECO:0000256" key="3">
    <source>
        <dbReference type="ARBA" id="ARBA00022448"/>
    </source>
</evidence>
<dbReference type="InterPro" id="IPR016152">
    <property type="entry name" value="PTrfase/Anion_transptr"/>
</dbReference>
<feature type="domain" description="PTS EIIC type-2" evidence="16">
    <location>
        <begin position="125"/>
        <end position="459"/>
    </location>
</feature>
<protein>
    <submittedName>
        <fullName evidence="17">PTS mannose transporter subunit IIABC</fullName>
    </submittedName>
</protein>
<dbReference type="GO" id="GO:0022877">
    <property type="term" value="F:protein-N(PI)-phosphohistidine-fructose phosphotransferase system transporter activity"/>
    <property type="evidence" value="ECO:0007669"/>
    <property type="project" value="InterPro"/>
</dbReference>
<sequence length="671" mass="70446">MKILAITSCPNGIAHTYMAAENLQRAAAKLGIEMKVETQGSIGVENELTEQDIREADGIIIAADKTVVKDRFVGKKLLEVGVQEGIRHPEELIQRVISGDVPVYRAQLRSAEDIKQEKKSKQNPVYRHLMNGVSYMVPFIVIGGLLIAIALTLGGQKTPGGLVIPEGSFWKTIQDVGGAAFTFMVPILAGFIAMSIADRPGLAPGMVGGFIAANGSFYGSEAGAGFIGGIIAGFLAGYVALGIKKLKVPRALQPIMPIIVIPILASLIVGLIFVFVIGSPIAQLFEALTGWLAGMQGTSSILLALILGAMISFDMGGPVNKVAFLFGSAMIGEGNYEIMGPIAAAICIPPIGMGLAAMINKRKFERSEREAGKASFTMGLFGITEGAIPFAAQDPLRVIPSIMVGSMTGSVIAMLGHVGDRVAHGGPIVAVLGAVDHVLMFFIAVIVGAAVTVGMISLLKKDIGAPAVAGEAALGSPASSAAKGVETEPVTASLSAVVPTPVSTGSAQERTGDEAPAVHIEKLTDILTMDLIDLDLAGDSRDAVIDEMIETLERNGAVRSAGDFKKAILAREEESSTGIGLNIAIPHGKSDAVLKPSVVFGIKQNGVDWKSLDGSEAKLIFMIAVPRSSKENAHLKVLQMLSRKLMDDSFREALLAVKTKEEAYRLLDQVH</sequence>
<keyword evidence="5" id="KW-0597">Phosphoprotein</keyword>
<dbReference type="InterPro" id="IPR013014">
    <property type="entry name" value="PTS_EIIC_2"/>
</dbReference>
<evidence type="ECO:0000256" key="13">
    <source>
        <dbReference type="SAM" id="Phobius"/>
    </source>
</evidence>
<dbReference type="NCBIfam" id="TIGR01427">
    <property type="entry name" value="PTS_IIC_fructo"/>
    <property type="match status" value="1"/>
</dbReference>
<keyword evidence="4" id="KW-1003">Cell membrane</keyword>
<dbReference type="SUPFAM" id="SSF55804">
    <property type="entry name" value="Phoshotransferase/anion transport protein"/>
    <property type="match status" value="1"/>
</dbReference>
<dbReference type="GO" id="GO:0005351">
    <property type="term" value="F:carbohydrate:proton symporter activity"/>
    <property type="evidence" value="ECO:0007669"/>
    <property type="project" value="InterPro"/>
</dbReference>
<dbReference type="GO" id="GO:0090563">
    <property type="term" value="F:protein-phosphocysteine-sugar phosphotransferase activity"/>
    <property type="evidence" value="ECO:0007669"/>
    <property type="project" value="TreeGrafter"/>
</dbReference>
<dbReference type="Pfam" id="PF02378">
    <property type="entry name" value="PTS_EIIC"/>
    <property type="match status" value="1"/>
</dbReference>
<dbReference type="InterPro" id="IPR036095">
    <property type="entry name" value="PTS_EIIB-like_sf"/>
</dbReference>
<feature type="domain" description="PTS EIIB type-2" evidence="15">
    <location>
        <begin position="1"/>
        <end position="98"/>
    </location>
</feature>
<evidence type="ECO:0000256" key="7">
    <source>
        <dbReference type="ARBA" id="ARBA00022679"/>
    </source>
</evidence>
<accession>A0A3S1B769</accession>
<keyword evidence="8" id="KW-0598">Phosphotransferase system</keyword>
<dbReference type="PROSITE" id="PS00372">
    <property type="entry name" value="PTS_EIIA_TYPE_2_HIS"/>
    <property type="match status" value="1"/>
</dbReference>
<dbReference type="NCBIfam" id="TIGR00829">
    <property type="entry name" value="FRU"/>
    <property type="match status" value="1"/>
</dbReference>
<dbReference type="Gene3D" id="3.40.930.10">
    <property type="entry name" value="Mannitol-specific EII, Chain A"/>
    <property type="match status" value="1"/>
</dbReference>
<keyword evidence="3" id="KW-0813">Transport</keyword>
<name>A0A3S1B769_9BACL</name>
<dbReference type="CDD" id="cd05569">
    <property type="entry name" value="PTS_IIB_fructose"/>
    <property type="match status" value="1"/>
</dbReference>
<feature type="transmembrane region" description="Helical" evidence="13">
    <location>
        <begin position="398"/>
        <end position="418"/>
    </location>
</feature>
<evidence type="ECO:0000256" key="1">
    <source>
        <dbReference type="ARBA" id="ARBA00004429"/>
    </source>
</evidence>
<dbReference type="InterPro" id="IPR002178">
    <property type="entry name" value="PTS_EIIA_type-2_dom"/>
</dbReference>
<feature type="transmembrane region" description="Helical" evidence="13">
    <location>
        <begin position="290"/>
        <end position="311"/>
    </location>
</feature>
<dbReference type="Gene3D" id="3.40.50.2300">
    <property type="match status" value="1"/>
</dbReference>
<feature type="domain" description="PTS EIIA type-2" evidence="14">
    <location>
        <begin position="525"/>
        <end position="670"/>
    </location>
</feature>
<evidence type="ECO:0000259" key="15">
    <source>
        <dbReference type="PROSITE" id="PS51099"/>
    </source>
</evidence>
<evidence type="ECO:0000256" key="12">
    <source>
        <dbReference type="ARBA" id="ARBA00023136"/>
    </source>
</evidence>
<feature type="transmembrane region" description="Helical" evidence="13">
    <location>
        <begin position="176"/>
        <end position="194"/>
    </location>
</feature>
<dbReference type="InterPro" id="IPR050864">
    <property type="entry name" value="Bacterial_PTS_Sugar_Transport"/>
</dbReference>
<dbReference type="Proteomes" id="UP000272464">
    <property type="component" value="Unassembled WGS sequence"/>
</dbReference>
<evidence type="ECO:0000256" key="6">
    <source>
        <dbReference type="ARBA" id="ARBA00022597"/>
    </source>
</evidence>
<evidence type="ECO:0000256" key="2">
    <source>
        <dbReference type="ARBA" id="ARBA00004496"/>
    </source>
</evidence>
<evidence type="ECO:0000259" key="14">
    <source>
        <dbReference type="PROSITE" id="PS51094"/>
    </source>
</evidence>
<dbReference type="CDD" id="cd00211">
    <property type="entry name" value="PTS_IIA_fru"/>
    <property type="match status" value="1"/>
</dbReference>
<keyword evidence="6" id="KW-0762">Sugar transport</keyword>
<keyword evidence="9 13" id="KW-0812">Transmembrane</keyword>
<dbReference type="SUPFAM" id="SSF52794">
    <property type="entry name" value="PTS system IIB component-like"/>
    <property type="match status" value="1"/>
</dbReference>
<dbReference type="NCBIfam" id="TIGR00848">
    <property type="entry name" value="fruA"/>
    <property type="match status" value="1"/>
</dbReference>
<dbReference type="FunFam" id="3.40.930.10:FF:000009">
    <property type="entry name" value="PTS system, fructose specific IIABC component"/>
    <property type="match status" value="1"/>
</dbReference>
<dbReference type="PROSITE" id="PS51104">
    <property type="entry name" value="PTS_EIIC_TYPE_2"/>
    <property type="match status" value="1"/>
</dbReference>
<dbReference type="InterPro" id="IPR003501">
    <property type="entry name" value="PTS_EIIB_2/3"/>
</dbReference>
<feature type="transmembrane region" description="Helical" evidence="13">
    <location>
        <begin position="135"/>
        <end position="156"/>
    </location>
</feature>
<dbReference type="InterPro" id="IPR006327">
    <property type="entry name" value="PTS_IIC_fruc"/>
</dbReference>
<dbReference type="InterPro" id="IPR004715">
    <property type="entry name" value="PTS_IIA_fruc"/>
</dbReference>
<feature type="transmembrane region" description="Helical" evidence="13">
    <location>
        <begin position="255"/>
        <end position="278"/>
    </location>
</feature>
<dbReference type="GO" id="GO:0016301">
    <property type="term" value="F:kinase activity"/>
    <property type="evidence" value="ECO:0007669"/>
    <property type="project" value="UniProtKB-KW"/>
</dbReference>
<evidence type="ECO:0000313" key="17">
    <source>
        <dbReference type="EMBL" id="RUT33573.1"/>
    </source>
</evidence>
<dbReference type="InterPro" id="IPR003353">
    <property type="entry name" value="PTS_IIB_fruc"/>
</dbReference>
<dbReference type="RefSeq" id="WP_127198687.1">
    <property type="nucleotide sequence ID" value="NZ_RZNX01000002.1"/>
</dbReference>
<dbReference type="GO" id="GO:0009401">
    <property type="term" value="P:phosphoenolpyruvate-dependent sugar phosphotransferase system"/>
    <property type="evidence" value="ECO:0007669"/>
    <property type="project" value="UniProtKB-KW"/>
</dbReference>
<dbReference type="OrthoDB" id="9782569at2"/>
<evidence type="ECO:0000256" key="10">
    <source>
        <dbReference type="ARBA" id="ARBA00022777"/>
    </source>
</evidence>
<keyword evidence="10" id="KW-0418">Kinase</keyword>
<keyword evidence="7" id="KW-0808">Transferase</keyword>
<dbReference type="Pfam" id="PF00359">
    <property type="entry name" value="PTS_EIIA_2"/>
    <property type="match status" value="1"/>
</dbReference>
<dbReference type="PROSITE" id="PS51094">
    <property type="entry name" value="PTS_EIIA_TYPE_2"/>
    <property type="match status" value="1"/>
</dbReference>
<evidence type="ECO:0000259" key="16">
    <source>
        <dbReference type="PROSITE" id="PS51104"/>
    </source>
</evidence>
<keyword evidence="18" id="KW-1185">Reference proteome</keyword>
<evidence type="ECO:0000256" key="5">
    <source>
        <dbReference type="ARBA" id="ARBA00022553"/>
    </source>
</evidence>
<feature type="transmembrane region" description="Helical" evidence="13">
    <location>
        <begin position="342"/>
        <end position="359"/>
    </location>
</feature>
<dbReference type="EMBL" id="RZNX01000002">
    <property type="protein sequence ID" value="RUT33573.1"/>
    <property type="molecule type" value="Genomic_DNA"/>
</dbReference>